<evidence type="ECO:0000259" key="11">
    <source>
        <dbReference type="PROSITE" id="PS50972"/>
    </source>
</evidence>
<dbReference type="NCBIfam" id="TIGR01496">
    <property type="entry name" value="DHPS"/>
    <property type="match status" value="1"/>
</dbReference>
<dbReference type="KEGG" id="scu:SCE1572_44075"/>
<organism evidence="12 13">
    <name type="scientific">Sorangium cellulosum So0157-2</name>
    <dbReference type="NCBI Taxonomy" id="1254432"/>
    <lineage>
        <taxon>Bacteria</taxon>
        <taxon>Pseudomonadati</taxon>
        <taxon>Myxococcota</taxon>
        <taxon>Polyangia</taxon>
        <taxon>Polyangiales</taxon>
        <taxon>Polyangiaceae</taxon>
        <taxon>Sorangium</taxon>
    </lineage>
</organism>
<dbReference type="Proteomes" id="UP000014803">
    <property type="component" value="Chromosome"/>
</dbReference>
<evidence type="ECO:0000256" key="8">
    <source>
        <dbReference type="ARBA" id="ARBA00022909"/>
    </source>
</evidence>
<evidence type="ECO:0000256" key="2">
    <source>
        <dbReference type="ARBA" id="ARBA00001946"/>
    </source>
</evidence>
<comment type="function">
    <text evidence="9">Catalyzes the condensation of para-aminobenzoate (pABA) with 6-hydroxymethyl-7,8-dihydropterin diphosphate (DHPt-PP) to form 7,8-dihydropteroate (H2Pte), the immediate precursor of folate derivatives.</text>
</comment>
<sequence length="328" mass="33956">MSPLRMLLERRRSVVIMGVLNRTPDSFSDGGRFADEDTALAQIDAMLSEGADMIDIGAESTRPGAQPVPDDEQIARIGGSVRGAVRRGAVVSIDTTSPVVAARALDDGAAVVNTISLDGAAELGALCARRGASLVLMHSRGPMSAMAGFSAYPDDAYGDVVADVAREWSSAAERALEAGLPRSELVLDPGLGFAKNARQSLELCARLDELCALGFPVLVGPSRKSFLARAAAAEAAERGDGAGAALAPPSERLGATVAAALACAARGAAAVRVHDVRPVRQALDVMRAIDRVTDRVTDRVNDRANDRAGPRERRGAGAPLTQGARGDG</sequence>
<comment type="cofactor">
    <cofactor evidence="2 9">
        <name>Mg(2+)</name>
        <dbReference type="ChEBI" id="CHEBI:18420"/>
    </cofactor>
</comment>
<dbReference type="PANTHER" id="PTHR20941">
    <property type="entry name" value="FOLATE SYNTHESIS PROTEINS"/>
    <property type="match status" value="1"/>
</dbReference>
<evidence type="ECO:0000256" key="5">
    <source>
        <dbReference type="ARBA" id="ARBA00022679"/>
    </source>
</evidence>
<evidence type="ECO:0000256" key="6">
    <source>
        <dbReference type="ARBA" id="ARBA00022723"/>
    </source>
</evidence>
<dbReference type="UniPathway" id="UPA00077">
    <property type="reaction ID" value="UER00156"/>
</dbReference>
<dbReference type="HOGENOM" id="CLU_008023_0_1_7"/>
<feature type="region of interest" description="Disordered" evidence="10">
    <location>
        <begin position="300"/>
        <end position="328"/>
    </location>
</feature>
<dbReference type="GO" id="GO:0046654">
    <property type="term" value="P:tetrahydrofolate biosynthetic process"/>
    <property type="evidence" value="ECO:0007669"/>
    <property type="project" value="UniProtKB-UniPathway"/>
</dbReference>
<dbReference type="Gene3D" id="3.20.20.20">
    <property type="entry name" value="Dihydropteroate synthase-like"/>
    <property type="match status" value="1"/>
</dbReference>
<keyword evidence="6 9" id="KW-0479">Metal-binding</keyword>
<proteinExistence type="inferred from homology"/>
<dbReference type="EMBL" id="CP003969">
    <property type="protein sequence ID" value="AGP40864.1"/>
    <property type="molecule type" value="Genomic_DNA"/>
</dbReference>
<evidence type="ECO:0000256" key="1">
    <source>
        <dbReference type="ARBA" id="ARBA00000012"/>
    </source>
</evidence>
<comment type="catalytic activity">
    <reaction evidence="1">
        <text>(7,8-dihydropterin-6-yl)methyl diphosphate + 4-aminobenzoate = 7,8-dihydropteroate + diphosphate</text>
        <dbReference type="Rhea" id="RHEA:19949"/>
        <dbReference type="ChEBI" id="CHEBI:17836"/>
        <dbReference type="ChEBI" id="CHEBI:17839"/>
        <dbReference type="ChEBI" id="CHEBI:33019"/>
        <dbReference type="ChEBI" id="CHEBI:72950"/>
        <dbReference type="EC" id="2.5.1.15"/>
    </reaction>
</comment>
<dbReference type="PROSITE" id="PS50972">
    <property type="entry name" value="PTERIN_BINDING"/>
    <property type="match status" value="1"/>
</dbReference>
<evidence type="ECO:0000313" key="12">
    <source>
        <dbReference type="EMBL" id="AGP40864.1"/>
    </source>
</evidence>
<dbReference type="AlphaFoldDB" id="S4Y7M0"/>
<dbReference type="eggNOG" id="COG0294">
    <property type="taxonomic scope" value="Bacteria"/>
</dbReference>
<dbReference type="GO" id="GO:0046872">
    <property type="term" value="F:metal ion binding"/>
    <property type="evidence" value="ECO:0007669"/>
    <property type="project" value="UniProtKB-KW"/>
</dbReference>
<dbReference type="InterPro" id="IPR011005">
    <property type="entry name" value="Dihydropteroate_synth-like_sf"/>
</dbReference>
<keyword evidence="5 9" id="KW-0808">Transferase</keyword>
<reference evidence="12 13" key="1">
    <citation type="journal article" date="2013" name="Sci. Rep.">
        <title>Extraordinary expansion of a Sorangium cellulosum genome from an alkaline milieu.</title>
        <authorList>
            <person name="Han K."/>
            <person name="Li Z.F."/>
            <person name="Peng R."/>
            <person name="Zhu L.P."/>
            <person name="Zhou T."/>
            <person name="Wang L.G."/>
            <person name="Li S.G."/>
            <person name="Zhang X.B."/>
            <person name="Hu W."/>
            <person name="Wu Z.H."/>
            <person name="Qin N."/>
            <person name="Li Y.Z."/>
        </authorList>
    </citation>
    <scope>NUCLEOTIDE SEQUENCE [LARGE SCALE GENOMIC DNA]</scope>
    <source>
        <strain evidence="12 13">So0157-2</strain>
    </source>
</reference>
<feature type="compositionally biased region" description="Basic and acidic residues" evidence="10">
    <location>
        <begin position="300"/>
        <end position="315"/>
    </location>
</feature>
<keyword evidence="7 9" id="KW-0460">Magnesium</keyword>
<dbReference type="InterPro" id="IPR045031">
    <property type="entry name" value="DHP_synth-like"/>
</dbReference>
<dbReference type="GO" id="GO:0046656">
    <property type="term" value="P:folic acid biosynthetic process"/>
    <property type="evidence" value="ECO:0007669"/>
    <property type="project" value="UniProtKB-KW"/>
</dbReference>
<dbReference type="GO" id="GO:0005829">
    <property type="term" value="C:cytosol"/>
    <property type="evidence" value="ECO:0007669"/>
    <property type="project" value="TreeGrafter"/>
</dbReference>
<evidence type="ECO:0000256" key="9">
    <source>
        <dbReference type="RuleBase" id="RU361205"/>
    </source>
</evidence>
<dbReference type="PROSITE" id="PS00792">
    <property type="entry name" value="DHPS_1"/>
    <property type="match status" value="1"/>
</dbReference>
<keyword evidence="8 9" id="KW-0289">Folate biosynthesis</keyword>
<dbReference type="Pfam" id="PF00809">
    <property type="entry name" value="Pterin_bind"/>
    <property type="match status" value="1"/>
</dbReference>
<protein>
    <recommendedName>
        <fullName evidence="4 9">Dihydropteroate synthase</fullName>
        <shortName evidence="9">DHPS</shortName>
        <ecNumber evidence="4 9">2.5.1.15</ecNumber>
    </recommendedName>
    <alternativeName>
        <fullName evidence="9">Dihydropteroate pyrophosphorylase</fullName>
    </alternativeName>
</protein>
<evidence type="ECO:0000256" key="4">
    <source>
        <dbReference type="ARBA" id="ARBA00012458"/>
    </source>
</evidence>
<dbReference type="PROSITE" id="PS00793">
    <property type="entry name" value="DHPS_2"/>
    <property type="match status" value="1"/>
</dbReference>
<name>S4Y7M0_SORCE</name>
<evidence type="ECO:0000256" key="7">
    <source>
        <dbReference type="ARBA" id="ARBA00022842"/>
    </source>
</evidence>
<dbReference type="SUPFAM" id="SSF51717">
    <property type="entry name" value="Dihydropteroate synthetase-like"/>
    <property type="match status" value="1"/>
</dbReference>
<dbReference type="GO" id="GO:0004156">
    <property type="term" value="F:dihydropteroate synthase activity"/>
    <property type="evidence" value="ECO:0007669"/>
    <property type="project" value="UniProtKB-EC"/>
</dbReference>
<dbReference type="STRING" id="1254432.SCE1572_44075"/>
<feature type="domain" description="Pterin-binding" evidence="11">
    <location>
        <begin position="14"/>
        <end position="284"/>
    </location>
</feature>
<accession>S4Y7M0</accession>
<evidence type="ECO:0000256" key="3">
    <source>
        <dbReference type="ARBA" id="ARBA00004763"/>
    </source>
</evidence>
<dbReference type="InterPro" id="IPR000489">
    <property type="entry name" value="Pterin-binding_dom"/>
</dbReference>
<dbReference type="EC" id="2.5.1.15" evidence="4 9"/>
<evidence type="ECO:0000313" key="13">
    <source>
        <dbReference type="Proteomes" id="UP000014803"/>
    </source>
</evidence>
<dbReference type="PATRIC" id="fig|1254432.3.peg.9961"/>
<gene>
    <name evidence="12" type="ORF">SCE1572_44075</name>
</gene>
<dbReference type="InterPro" id="IPR006390">
    <property type="entry name" value="DHP_synth_dom"/>
</dbReference>
<comment type="pathway">
    <text evidence="3 9">Cofactor biosynthesis; tetrahydrofolate biosynthesis; 7,8-dihydrofolate from 2-amino-4-hydroxy-6-hydroxymethyl-7,8-dihydropteridine diphosphate and 4-aminobenzoate: step 1/2.</text>
</comment>
<comment type="similarity">
    <text evidence="9">Belongs to the DHPS family.</text>
</comment>
<dbReference type="PANTHER" id="PTHR20941:SF1">
    <property type="entry name" value="FOLIC ACID SYNTHESIS PROTEIN FOL1"/>
    <property type="match status" value="1"/>
</dbReference>
<evidence type="ECO:0000256" key="10">
    <source>
        <dbReference type="SAM" id="MobiDB-lite"/>
    </source>
</evidence>